<dbReference type="AlphaFoldDB" id="A0AAW0BJC1"/>
<dbReference type="PANTHER" id="PTHR31595:SF57">
    <property type="entry name" value="OS04G0481900 PROTEIN"/>
    <property type="match status" value="1"/>
</dbReference>
<comment type="subcellular location">
    <subcellularLocation>
        <location evidence="1">Membrane</location>
        <topology evidence="1">Multi-pass membrane protein</topology>
    </subcellularLocation>
</comment>
<evidence type="ECO:0000256" key="8">
    <source>
        <dbReference type="SAM" id="Phobius"/>
    </source>
</evidence>
<feature type="domain" description="Wax synthase" evidence="9">
    <location>
        <begin position="218"/>
        <end position="313"/>
    </location>
</feature>
<comment type="similarity">
    <text evidence="3">Belongs to the wax synthase family.</text>
</comment>
<dbReference type="InterPro" id="IPR032805">
    <property type="entry name" value="Wax_synthase_dom"/>
</dbReference>
<comment type="caution">
    <text evidence="10">The sequence shown here is derived from an EMBL/GenBank/DDBJ whole genome shotgun (WGS) entry which is preliminary data.</text>
</comment>
<dbReference type="Pfam" id="PF13813">
    <property type="entry name" value="MBOAT_2"/>
    <property type="match status" value="1"/>
</dbReference>
<keyword evidence="6 8" id="KW-1133">Transmembrane helix</keyword>
<name>A0AAW0BJC1_9AGAR</name>
<evidence type="ECO:0000256" key="2">
    <source>
        <dbReference type="ARBA" id="ARBA00005179"/>
    </source>
</evidence>
<evidence type="ECO:0000256" key="1">
    <source>
        <dbReference type="ARBA" id="ARBA00004141"/>
    </source>
</evidence>
<evidence type="ECO:0000256" key="5">
    <source>
        <dbReference type="ARBA" id="ARBA00022692"/>
    </source>
</evidence>
<evidence type="ECO:0000313" key="10">
    <source>
        <dbReference type="EMBL" id="KAK7026047.1"/>
    </source>
</evidence>
<proteinExistence type="inferred from homology"/>
<dbReference type="Proteomes" id="UP001383192">
    <property type="component" value="Unassembled WGS sequence"/>
</dbReference>
<feature type="transmembrane region" description="Helical" evidence="8">
    <location>
        <begin position="7"/>
        <end position="27"/>
    </location>
</feature>
<reference evidence="10 11" key="1">
    <citation type="submission" date="2024-01" db="EMBL/GenBank/DDBJ databases">
        <title>A draft genome for a cacao thread blight-causing isolate of Paramarasmius palmivorus.</title>
        <authorList>
            <person name="Baruah I.K."/>
            <person name="Bukari Y."/>
            <person name="Amoako-Attah I."/>
            <person name="Meinhardt L.W."/>
            <person name="Bailey B.A."/>
            <person name="Cohen S.P."/>
        </authorList>
    </citation>
    <scope>NUCLEOTIDE SEQUENCE [LARGE SCALE GENOMIC DNA]</scope>
    <source>
        <strain evidence="10 11">GH-12</strain>
    </source>
</reference>
<dbReference type="EMBL" id="JAYKXP010000108">
    <property type="protein sequence ID" value="KAK7026047.1"/>
    <property type="molecule type" value="Genomic_DNA"/>
</dbReference>
<evidence type="ECO:0000313" key="11">
    <source>
        <dbReference type="Proteomes" id="UP001383192"/>
    </source>
</evidence>
<dbReference type="InterPro" id="IPR044851">
    <property type="entry name" value="Wax_synthase"/>
</dbReference>
<dbReference type="GO" id="GO:0006629">
    <property type="term" value="P:lipid metabolic process"/>
    <property type="evidence" value="ECO:0007669"/>
    <property type="project" value="InterPro"/>
</dbReference>
<protein>
    <recommendedName>
        <fullName evidence="9">Wax synthase domain-containing protein</fullName>
    </recommendedName>
</protein>
<organism evidence="10 11">
    <name type="scientific">Paramarasmius palmivorus</name>
    <dbReference type="NCBI Taxonomy" id="297713"/>
    <lineage>
        <taxon>Eukaryota</taxon>
        <taxon>Fungi</taxon>
        <taxon>Dikarya</taxon>
        <taxon>Basidiomycota</taxon>
        <taxon>Agaricomycotina</taxon>
        <taxon>Agaricomycetes</taxon>
        <taxon>Agaricomycetidae</taxon>
        <taxon>Agaricales</taxon>
        <taxon>Marasmiineae</taxon>
        <taxon>Marasmiaceae</taxon>
        <taxon>Paramarasmius</taxon>
    </lineage>
</organism>
<evidence type="ECO:0000259" key="9">
    <source>
        <dbReference type="Pfam" id="PF13813"/>
    </source>
</evidence>
<dbReference type="PANTHER" id="PTHR31595">
    <property type="entry name" value="LONG-CHAIN-ALCOHOL O-FATTY-ACYLTRANSFERASE 3-RELATED"/>
    <property type="match status" value="1"/>
</dbReference>
<feature type="transmembrane region" description="Helical" evidence="8">
    <location>
        <begin position="182"/>
        <end position="205"/>
    </location>
</feature>
<evidence type="ECO:0000256" key="4">
    <source>
        <dbReference type="ARBA" id="ARBA00022679"/>
    </source>
</evidence>
<gene>
    <name evidence="10" type="ORF">VNI00_015774</name>
</gene>
<comment type="pathway">
    <text evidence="2">Secondary metabolite biosynthesis.</text>
</comment>
<evidence type="ECO:0000256" key="3">
    <source>
        <dbReference type="ARBA" id="ARBA00007282"/>
    </source>
</evidence>
<keyword evidence="4" id="KW-0808">Transferase</keyword>
<dbReference type="GO" id="GO:0016020">
    <property type="term" value="C:membrane"/>
    <property type="evidence" value="ECO:0007669"/>
    <property type="project" value="UniProtKB-SubCell"/>
</dbReference>
<sequence length="389" mass="44627">MTLLRQFLKSGIPYIVLARIILVLVLVPETSLWTRRLSFSVVTYIIAYAITRSTPLEKRFLHIDWTLGHWLVSEWLTASDFLIVTPNVHQELRRIGDVKRWEERALYERIGWVLELTSNYRGTGWTHEPTKLLPKPQPREHREILHRVLILVLLLSANDILVKSNPANQLGSKGIHSYGLGWYIASCISAALCVFLPASLALTAYELGMALLGFKGVWRPLFGSIDDAWCLRRFWGMTWHQIMRRFLSSNASFITHRILRLPRNTKASALVQVSIAFFLSGVIHSTGEYSITRTHPHSPSAFEFWKRGSFWFFMVQPLGIAIESTFFGSLKAHRWLGYTWTLTWLMLTVPMWLNGQVKAGLLDRDIGLVLPFDVYPSHIVHSAFSIGSR</sequence>
<keyword evidence="5 8" id="KW-0812">Transmembrane</keyword>
<evidence type="ECO:0000256" key="6">
    <source>
        <dbReference type="ARBA" id="ARBA00022989"/>
    </source>
</evidence>
<dbReference type="GO" id="GO:0008374">
    <property type="term" value="F:O-acyltransferase activity"/>
    <property type="evidence" value="ECO:0007669"/>
    <property type="project" value="InterPro"/>
</dbReference>
<keyword evidence="11" id="KW-1185">Reference proteome</keyword>
<evidence type="ECO:0000256" key="7">
    <source>
        <dbReference type="ARBA" id="ARBA00023136"/>
    </source>
</evidence>
<keyword evidence="7 8" id="KW-0472">Membrane</keyword>
<accession>A0AAW0BJC1</accession>